<dbReference type="PROSITE" id="PS50975">
    <property type="entry name" value="ATP_GRASP"/>
    <property type="match status" value="1"/>
</dbReference>
<dbReference type="EMBL" id="AHOM02000005">
    <property type="protein sequence ID" value="EJZ42316.1"/>
    <property type="molecule type" value="Genomic_DNA"/>
</dbReference>
<evidence type="ECO:0000256" key="1">
    <source>
        <dbReference type="PROSITE-ProRule" id="PRU00409"/>
    </source>
</evidence>
<feature type="domain" description="ATP-grasp" evidence="2">
    <location>
        <begin position="130"/>
        <end position="318"/>
    </location>
</feature>
<accession>A0ABN0H9L0</accession>
<comment type="caution">
    <text evidence="3">The sequence shown here is derived from an EMBL/GenBank/DDBJ whole genome shotgun (WGS) entry which is preliminary data.</text>
</comment>
<gene>
    <name evidence="3" type="ORF">LEP1GSC178_0087</name>
</gene>
<dbReference type="Gene3D" id="3.30.470.20">
    <property type="entry name" value="ATP-grasp fold, B domain"/>
    <property type="match status" value="1"/>
</dbReference>
<dbReference type="PANTHER" id="PTHR21621:SF0">
    <property type="entry name" value="BETA-CITRYLGLUTAMATE SYNTHASE B-RELATED"/>
    <property type="match status" value="1"/>
</dbReference>
<proteinExistence type="predicted"/>
<dbReference type="PANTHER" id="PTHR21621">
    <property type="entry name" value="RIBOSOMAL PROTEIN S6 MODIFICATION PROTEIN"/>
    <property type="match status" value="1"/>
</dbReference>
<dbReference type="Pfam" id="PF21068">
    <property type="entry name" value="ATPgraspMvdD"/>
    <property type="match status" value="1"/>
</dbReference>
<keyword evidence="1" id="KW-0067">ATP-binding</keyword>
<keyword evidence="1" id="KW-0547">Nucleotide-binding</keyword>
<organism evidence="3 4">
    <name type="scientific">Leptospira licerasiae str. MMD4847</name>
    <dbReference type="NCBI Taxonomy" id="1049971"/>
    <lineage>
        <taxon>Bacteria</taxon>
        <taxon>Pseudomonadati</taxon>
        <taxon>Spirochaetota</taxon>
        <taxon>Spirochaetia</taxon>
        <taxon>Leptospirales</taxon>
        <taxon>Leptospiraceae</taxon>
        <taxon>Leptospira</taxon>
    </lineage>
</organism>
<dbReference type="SUPFAM" id="SSF56059">
    <property type="entry name" value="Glutathione synthetase ATP-binding domain-like"/>
    <property type="match status" value="1"/>
</dbReference>
<dbReference type="Pfam" id="PF08443">
    <property type="entry name" value="RimK"/>
    <property type="match status" value="1"/>
</dbReference>
<dbReference type="Proteomes" id="UP000018720">
    <property type="component" value="Unassembled WGS sequence"/>
</dbReference>
<dbReference type="InterPro" id="IPR048936">
    <property type="entry name" value="MvdD-like_ATPgrasp"/>
</dbReference>
<protein>
    <submittedName>
        <fullName evidence="3">RimK-like ATP-grasp domain protein</fullName>
    </submittedName>
</protein>
<evidence type="ECO:0000313" key="3">
    <source>
        <dbReference type="EMBL" id="EJZ42316.1"/>
    </source>
</evidence>
<dbReference type="InterPro" id="IPR013651">
    <property type="entry name" value="ATP-grasp_RimK-type"/>
</dbReference>
<evidence type="ECO:0000313" key="4">
    <source>
        <dbReference type="Proteomes" id="UP000018720"/>
    </source>
</evidence>
<dbReference type="RefSeq" id="WP_008591876.1">
    <property type="nucleotide sequence ID" value="NZ_AHOM02000005.1"/>
</dbReference>
<keyword evidence="4" id="KW-1185">Reference proteome</keyword>
<sequence>MNNVLIITNKEDITVDFVISRLIELGVNYFRFNTEEIGSELSIKIHSVNFGISIYDNIKNKEINLSYFDSVYYRRPKLPIIPINTSPGEALFLSQEITVILEYVNLSLANKKWLNTVSDLKRAENKLNQLRIAKEIGFNIPESLVTNIPEIAQKFISDQISAIIKPLKVGLIEEPNANSKIVYTNEINDKFIANIDRVSVFPVYIQRKVEKAFDIRVTIVAEEIFAVSIDSQSNEYSRTDWRAAKEILPHQSIDLPEKIQKFCFSIMKYYNLNFAAIDLVLSNDGEYYFLEINPNGQWAWIEQLTNYPISQSIANFLVINKNER</sequence>
<reference evidence="3 4" key="1">
    <citation type="submission" date="2012-08" db="EMBL/GenBank/DDBJ databases">
        <authorList>
            <person name="Harkins D.M."/>
            <person name="Durkin A.S."/>
            <person name="Selengut J.D."/>
            <person name="Sanka R."/>
            <person name="DePew J."/>
            <person name="Purushe J."/>
            <person name="Matthias M.A."/>
            <person name="Vinetz J.M."/>
            <person name="Sutton G.G."/>
            <person name="Nelson W.C."/>
            <person name="Fouts D.E."/>
        </authorList>
    </citation>
    <scope>NUCLEOTIDE SEQUENCE [LARGE SCALE GENOMIC DNA]</scope>
    <source>
        <strain evidence="3 4">MMD4847</strain>
    </source>
</reference>
<dbReference type="InterPro" id="IPR011761">
    <property type="entry name" value="ATP-grasp"/>
</dbReference>
<evidence type="ECO:0000259" key="2">
    <source>
        <dbReference type="PROSITE" id="PS50975"/>
    </source>
</evidence>
<name>A0ABN0H9L0_9LEPT</name>